<accession>F6FHT5</accession>
<evidence type="ECO:0000313" key="3">
    <source>
        <dbReference type="Proteomes" id="UP000007952"/>
    </source>
</evidence>
<gene>
    <name evidence="2" type="ordered locus">MHF_0511</name>
</gene>
<evidence type="ECO:0000256" key="1">
    <source>
        <dbReference type="SAM" id="MobiDB-lite"/>
    </source>
</evidence>
<dbReference type="EMBL" id="CP002808">
    <property type="protein sequence ID" value="AEG72783.1"/>
    <property type="molecule type" value="Genomic_DNA"/>
</dbReference>
<dbReference type="AlphaFoldDB" id="F6FHT5"/>
<dbReference type="Proteomes" id="UP000007952">
    <property type="component" value="Chromosome"/>
</dbReference>
<reference evidence="2 3" key="1">
    <citation type="journal article" date="2011" name="J. Bacteriol.">
        <title>Complete genome sequences of two hemotropic Mycoplasmas, Mycoplasma haemofelis strain Ohio2 and Mycoplasma suis strain Illinois.</title>
        <authorList>
            <person name="Messick J.B."/>
            <person name="Santos A.P."/>
            <person name="Guimaraes A.M."/>
        </authorList>
    </citation>
    <scope>NUCLEOTIDE SEQUENCE [LARGE SCALE GENOMIC DNA]</scope>
    <source>
        <strain evidence="2 3">Ohio2</strain>
    </source>
</reference>
<dbReference type="HOGENOM" id="CLU_098620_3_0_14"/>
<dbReference type="STRING" id="859194.MHF_0511"/>
<dbReference type="KEGG" id="mhf:MHF_0511"/>
<dbReference type="BioCyc" id="MHAE859194:G1GR7-499-MONOMER"/>
<name>F6FHT5_MYCHI</name>
<sequence>MAVSSLYKGAALLGGAGSVAGGYALATHLSSDKKQENKVTSTEDRLRSEGYTPLDFTNTNGDGWSKIKEAYKLENSEDKRFSGVEKEGNNTLSGIRDSCLRYLKEDSTNESNYKMSRRWCVVPISVKDKLGASNLLKSGTNESDDHSKWDEVVKKNDKDANKFVTFSESGKSSDDKRAEIKKQCEAKAAIETTKEEFEESLNQVNLWCTQAAGTAG</sequence>
<protein>
    <submittedName>
        <fullName evidence="2">Uncharacterized protein</fullName>
    </submittedName>
</protein>
<feature type="region of interest" description="Disordered" evidence="1">
    <location>
        <begin position="31"/>
        <end position="52"/>
    </location>
</feature>
<feature type="compositionally biased region" description="Basic and acidic residues" evidence="1">
    <location>
        <begin position="31"/>
        <end position="48"/>
    </location>
</feature>
<organism evidence="2 3">
    <name type="scientific">Mycoplasma haemofelis (strain Ohio2)</name>
    <dbReference type="NCBI Taxonomy" id="859194"/>
    <lineage>
        <taxon>Bacteria</taxon>
        <taxon>Bacillati</taxon>
        <taxon>Mycoplasmatota</taxon>
        <taxon>Mollicutes</taxon>
        <taxon>Mycoplasmataceae</taxon>
        <taxon>Mycoplasma</taxon>
    </lineage>
</organism>
<evidence type="ECO:0000313" key="2">
    <source>
        <dbReference type="EMBL" id="AEG72783.1"/>
    </source>
</evidence>
<reference key="2">
    <citation type="submission" date="2011-05" db="EMBL/GenBank/DDBJ databases">
        <title>The Genome of Mycoplasma haemofelis Strain Ohio2, a pathogenic hemoplasma of the cat.</title>
        <authorList>
            <person name="Santos A.P."/>
            <person name="Guimaraes A.M.S."/>
            <person name="SanMiguel P.J."/>
            <person name="Martin S.W."/>
            <person name="Messick J.B."/>
        </authorList>
    </citation>
    <scope>NUCLEOTIDE SEQUENCE</scope>
    <source>
        <strain>Ohio2</strain>
    </source>
</reference>
<proteinExistence type="predicted"/>